<reference evidence="4 5" key="1">
    <citation type="submission" date="2016-10" db="EMBL/GenBank/DDBJ databases">
        <authorList>
            <person name="de Groot N.N."/>
        </authorList>
    </citation>
    <scope>NUCLEOTIDE SEQUENCE [LARGE SCALE GENOMIC DNA]</scope>
    <source>
        <strain evidence="4 5">CGMCC 1.10238</strain>
    </source>
</reference>
<feature type="chain" id="PRO_5011514322" evidence="1">
    <location>
        <begin position="24"/>
        <end position="396"/>
    </location>
</feature>
<dbReference type="AlphaFoldDB" id="A0A1H8UU73"/>
<evidence type="ECO:0000313" key="5">
    <source>
        <dbReference type="Proteomes" id="UP000198809"/>
    </source>
</evidence>
<evidence type="ECO:0000313" key="6">
    <source>
        <dbReference type="Proteomes" id="UP000683429"/>
    </source>
</evidence>
<name>A0A1H8UU73_9BACL</name>
<dbReference type="EMBL" id="CP076607">
    <property type="protein sequence ID" value="QWU15367.1"/>
    <property type="molecule type" value="Genomic_DNA"/>
</dbReference>
<proteinExistence type="predicted"/>
<feature type="signal peptide" evidence="1">
    <location>
        <begin position="1"/>
        <end position="23"/>
    </location>
</feature>
<dbReference type="Gene3D" id="3.30.457.10">
    <property type="entry name" value="Copper amine oxidase-like, N-terminal domain"/>
    <property type="match status" value="1"/>
</dbReference>
<dbReference type="InterPro" id="IPR036582">
    <property type="entry name" value="Mao_N_sf"/>
</dbReference>
<sequence>MKKWFIMLGVLLLSLALAVPALAAPAPIKVYIDGIQLSFSSGSPYLQNGSVMVPFRAVFEKLGLKVGWDPASRAVTGTSPELSLKLTIGSSRAAVNSVVRKLPAAPVESGGTAYVPLRFVGEATGGGVVWNASSRSVQITRPISSSRDKADIVSLMSTLTSYFNSENTAGITSLSQAGSDFALSISALEFSFRNYDLKSEIKSVDILSLEANEATVATVETSTRIGGAYIPDTQDEYIYTLVRNGSWKVSNIQNQKSTLLLTRDQGMKPAEMPQSISTAIQELLKRHYQNLNDKNVAGTLSTLTSHGEAHKDTQKKSWEDFFKSYNLSYAVSASNVFYYSENEAAAYVERQITDKNESASHNQTLILILNKSAEGTWTISDSYTVSDTMEDGSNNP</sequence>
<keyword evidence="1" id="KW-0732">Signal</keyword>
<dbReference type="STRING" id="1333845.SAMN04487895_11934"/>
<accession>A0A1H8UU73</accession>
<keyword evidence="6" id="KW-1185">Reference proteome</keyword>
<dbReference type="SUPFAM" id="SSF55383">
    <property type="entry name" value="Copper amine oxidase, domain N"/>
    <property type="match status" value="1"/>
</dbReference>
<reference evidence="3 6" key="2">
    <citation type="submission" date="2021-06" db="EMBL/GenBank/DDBJ databases">
        <title>Whole genome sequence of Paenibacillus sophorae DSM23020 for comparative genomics.</title>
        <authorList>
            <person name="Kim M.-J."/>
            <person name="Lee G."/>
            <person name="Shin J.-H."/>
        </authorList>
    </citation>
    <scope>NUCLEOTIDE SEQUENCE [LARGE SCALE GENOMIC DNA]</scope>
    <source>
        <strain evidence="3 6">DSM 23020</strain>
    </source>
</reference>
<dbReference type="InterPro" id="IPR012854">
    <property type="entry name" value="Cu_amine_oxidase-like_N"/>
</dbReference>
<dbReference type="EMBL" id="FODH01000019">
    <property type="protein sequence ID" value="SEP06696.1"/>
    <property type="molecule type" value="Genomic_DNA"/>
</dbReference>
<organism evidence="4 5">
    <name type="scientific">Paenibacillus sophorae</name>
    <dbReference type="NCBI Taxonomy" id="1333845"/>
    <lineage>
        <taxon>Bacteria</taxon>
        <taxon>Bacillati</taxon>
        <taxon>Bacillota</taxon>
        <taxon>Bacilli</taxon>
        <taxon>Bacillales</taxon>
        <taxon>Paenibacillaceae</taxon>
        <taxon>Paenibacillus</taxon>
    </lineage>
</organism>
<protein>
    <submittedName>
        <fullName evidence="4">Copper amine oxidase N-terminal domain-containing protein</fullName>
    </submittedName>
</protein>
<dbReference type="OrthoDB" id="1954422at2"/>
<dbReference type="RefSeq" id="WP_090834664.1">
    <property type="nucleotide sequence ID" value="NZ_CP076607.1"/>
</dbReference>
<dbReference type="Proteomes" id="UP000198809">
    <property type="component" value="Unassembled WGS sequence"/>
</dbReference>
<evidence type="ECO:0000313" key="3">
    <source>
        <dbReference type="EMBL" id="QWU15367.1"/>
    </source>
</evidence>
<feature type="domain" description="Copper amine oxidase-like N-terminal" evidence="2">
    <location>
        <begin position="32"/>
        <end position="139"/>
    </location>
</feature>
<evidence type="ECO:0000256" key="1">
    <source>
        <dbReference type="SAM" id="SignalP"/>
    </source>
</evidence>
<dbReference type="Pfam" id="PF07833">
    <property type="entry name" value="Cu_amine_oxidN1"/>
    <property type="match status" value="1"/>
</dbReference>
<dbReference type="Proteomes" id="UP000683429">
    <property type="component" value="Chromosome"/>
</dbReference>
<evidence type="ECO:0000313" key="4">
    <source>
        <dbReference type="EMBL" id="SEP06696.1"/>
    </source>
</evidence>
<gene>
    <name evidence="3" type="ORF">KP014_26395</name>
    <name evidence="4" type="ORF">SAMN04487895_11934</name>
</gene>
<evidence type="ECO:0000259" key="2">
    <source>
        <dbReference type="Pfam" id="PF07833"/>
    </source>
</evidence>